<protein>
    <submittedName>
        <fullName evidence="3">Uncharacterized protein</fullName>
    </submittedName>
</protein>
<feature type="transmembrane region" description="Helical" evidence="2">
    <location>
        <begin position="555"/>
        <end position="577"/>
    </location>
</feature>
<evidence type="ECO:0000256" key="2">
    <source>
        <dbReference type="SAM" id="Phobius"/>
    </source>
</evidence>
<feature type="transmembrane region" description="Helical" evidence="2">
    <location>
        <begin position="196"/>
        <end position="214"/>
    </location>
</feature>
<feature type="region of interest" description="Disordered" evidence="1">
    <location>
        <begin position="637"/>
        <end position="678"/>
    </location>
</feature>
<name>A0A1L7CEZ7_9CORY</name>
<dbReference type="RefSeq" id="WP_075725498.1">
    <property type="nucleotide sequence ID" value="NZ_CP009245.1"/>
</dbReference>
<feature type="transmembrane region" description="Helical" evidence="2">
    <location>
        <begin position="383"/>
        <end position="404"/>
    </location>
</feature>
<feature type="transmembrane region" description="Helical" evidence="2">
    <location>
        <begin position="411"/>
        <end position="434"/>
    </location>
</feature>
<feature type="compositionally biased region" description="Polar residues" evidence="1">
    <location>
        <begin position="248"/>
        <end position="260"/>
    </location>
</feature>
<accession>A0A1L7CEZ7</accession>
<dbReference type="KEGG" id="caqu:CAQU_04305"/>
<organism evidence="3 4">
    <name type="scientific">Corynebacterium aquilae DSM 44791</name>
    <dbReference type="NCBI Taxonomy" id="1431546"/>
    <lineage>
        <taxon>Bacteria</taxon>
        <taxon>Bacillati</taxon>
        <taxon>Actinomycetota</taxon>
        <taxon>Actinomycetes</taxon>
        <taxon>Mycobacteriales</taxon>
        <taxon>Corynebacteriaceae</taxon>
        <taxon>Corynebacterium</taxon>
    </lineage>
</organism>
<feature type="transmembrane region" description="Helical" evidence="2">
    <location>
        <begin position="109"/>
        <end position="127"/>
    </location>
</feature>
<feature type="transmembrane region" description="Helical" evidence="2">
    <location>
        <begin position="134"/>
        <end position="153"/>
    </location>
</feature>
<feature type="transmembrane region" description="Helical" evidence="2">
    <location>
        <begin position="79"/>
        <end position="97"/>
    </location>
</feature>
<evidence type="ECO:0000313" key="3">
    <source>
        <dbReference type="EMBL" id="APT84419.1"/>
    </source>
</evidence>
<reference evidence="3 4" key="1">
    <citation type="submission" date="2014-08" db="EMBL/GenBank/DDBJ databases">
        <title>Complete genome sequence of Corynebacterium aquilae S-613T(T) (=DSM 44791(T)), isolated from the choana of a healthy golden eagle.</title>
        <authorList>
            <person name="Ruckert C."/>
            <person name="Albersmeier A."/>
            <person name="Winkler A."/>
            <person name="Kalinowski J."/>
        </authorList>
    </citation>
    <scope>NUCLEOTIDE SEQUENCE [LARGE SCALE GENOMIC DNA]</scope>
    <source>
        <strain evidence="3 4">S-613</strain>
    </source>
</reference>
<feature type="transmembrane region" description="Helical" evidence="2">
    <location>
        <begin position="529"/>
        <end position="548"/>
    </location>
</feature>
<gene>
    <name evidence="3" type="ORF">CAQU_04305</name>
</gene>
<feature type="region of interest" description="Disordered" evidence="1">
    <location>
        <begin position="1"/>
        <end position="63"/>
    </location>
</feature>
<feature type="transmembrane region" description="Helical" evidence="2">
    <location>
        <begin position="348"/>
        <end position="371"/>
    </location>
</feature>
<dbReference type="EMBL" id="CP009245">
    <property type="protein sequence ID" value="APT84419.1"/>
    <property type="molecule type" value="Genomic_DNA"/>
</dbReference>
<feature type="transmembrane region" description="Helical" evidence="2">
    <location>
        <begin position="597"/>
        <end position="617"/>
    </location>
</feature>
<feature type="transmembrane region" description="Helical" evidence="2">
    <location>
        <begin position="446"/>
        <end position="464"/>
    </location>
</feature>
<feature type="region of interest" description="Disordered" evidence="1">
    <location>
        <begin position="283"/>
        <end position="317"/>
    </location>
</feature>
<keyword evidence="2" id="KW-0812">Transmembrane</keyword>
<keyword evidence="2" id="KW-0472">Membrane</keyword>
<sequence length="678" mass="71346">MSTTPPLHPDQPEHGARPDARSTNPRPVAQPEHSAPQQAGDGLAPSAFEPAAGTTPAEPGGGFGQRLEYATRNFFKTRLSWVAVAGVVLSVLLMPAWMLGPGALALPDFTMAMIPGFVIFGVLLSMSSPKTTRWVLVVCATMWIIAQGFHLYVGEPSLSAVLETSLDYAEEPDLSVIAEKMTAHPELVGLNDISRWLLSVWIPGTIMAVGALLLRRDTAPTGMKATPTDPTGPTNSADPTDFADTTGPADTTDSADSTVGQVDAPAGATADAASCLTAATPTVGQWQSTQPEAGTANGTSHPQATHAQHPAPPENTPELATRRAALREAALVIRRVGRTDQPFFSRKLVIAILIGIIGHEAALQAGIAFSAHYGYGTIDWEQLPYRLLGTLLAAAVAVAIVFAARRASWTAALLMIAPTAALTAVTGSAMVMSGPVICITCLAQPAASPILIAGLACLVLLILAPARREPDIAALAELARIDGIDPTNPTPTRAWAKSRTAKETYGVAITIILLAPLLSMLRFNGNLMWSYSQLVLAITVVVLGLLLWRASTTLLVSLAVLAGIAEILGSYAWPAWYYVENEYGYRKIPYQLADLNYAWELVALLVAATLLASLTVLHAHQSDVRIAVANNAEKLSNHTAPQQPAATTTHPATQPTPTPRHGAETHTAGDAEADTGAS</sequence>
<proteinExistence type="predicted"/>
<feature type="compositionally biased region" description="Low complexity" evidence="1">
    <location>
        <begin position="638"/>
        <end position="655"/>
    </location>
</feature>
<dbReference type="Proteomes" id="UP000185478">
    <property type="component" value="Chromosome"/>
</dbReference>
<keyword evidence="4" id="KW-1185">Reference proteome</keyword>
<feature type="region of interest" description="Disordered" evidence="1">
    <location>
        <begin position="221"/>
        <end position="262"/>
    </location>
</feature>
<keyword evidence="2" id="KW-1133">Transmembrane helix</keyword>
<feature type="compositionally biased region" description="Polar residues" evidence="1">
    <location>
        <begin position="283"/>
        <end position="300"/>
    </location>
</feature>
<feature type="compositionally biased region" description="Basic and acidic residues" evidence="1">
    <location>
        <begin position="10"/>
        <end position="20"/>
    </location>
</feature>
<feature type="compositionally biased region" description="Low complexity" evidence="1">
    <location>
        <begin position="47"/>
        <end position="58"/>
    </location>
</feature>
<feature type="compositionally biased region" description="Polar residues" evidence="1">
    <location>
        <begin position="228"/>
        <end position="238"/>
    </location>
</feature>
<dbReference type="AlphaFoldDB" id="A0A1L7CEZ7"/>
<evidence type="ECO:0000256" key="1">
    <source>
        <dbReference type="SAM" id="MobiDB-lite"/>
    </source>
</evidence>
<evidence type="ECO:0000313" key="4">
    <source>
        <dbReference type="Proteomes" id="UP000185478"/>
    </source>
</evidence>
<feature type="transmembrane region" description="Helical" evidence="2">
    <location>
        <begin position="505"/>
        <end position="523"/>
    </location>
</feature>